<proteinExistence type="predicted"/>
<reference evidence="1" key="1">
    <citation type="journal article" date="2020" name="Stud. Mycol.">
        <title>101 Dothideomycetes genomes: a test case for predicting lifestyles and emergence of pathogens.</title>
        <authorList>
            <person name="Haridas S."/>
            <person name="Albert R."/>
            <person name="Binder M."/>
            <person name="Bloem J."/>
            <person name="Labutti K."/>
            <person name="Salamov A."/>
            <person name="Andreopoulos B."/>
            <person name="Baker S."/>
            <person name="Barry K."/>
            <person name="Bills G."/>
            <person name="Bluhm B."/>
            <person name="Cannon C."/>
            <person name="Castanera R."/>
            <person name="Culley D."/>
            <person name="Daum C."/>
            <person name="Ezra D."/>
            <person name="Gonzalez J."/>
            <person name="Henrissat B."/>
            <person name="Kuo A."/>
            <person name="Liang C."/>
            <person name="Lipzen A."/>
            <person name="Lutzoni F."/>
            <person name="Magnuson J."/>
            <person name="Mondo S."/>
            <person name="Nolan M."/>
            <person name="Ohm R."/>
            <person name="Pangilinan J."/>
            <person name="Park H.-J."/>
            <person name="Ramirez L."/>
            <person name="Alfaro M."/>
            <person name="Sun H."/>
            <person name="Tritt A."/>
            <person name="Yoshinaga Y."/>
            <person name="Zwiers L.-H."/>
            <person name="Turgeon B."/>
            <person name="Goodwin S."/>
            <person name="Spatafora J."/>
            <person name="Crous P."/>
            <person name="Grigoriev I."/>
        </authorList>
    </citation>
    <scope>NUCLEOTIDE SEQUENCE</scope>
    <source>
        <strain evidence="1">ATCC 200398</strain>
    </source>
</reference>
<organism evidence="1 2">
    <name type="scientific">Lindgomyces ingoldianus</name>
    <dbReference type="NCBI Taxonomy" id="673940"/>
    <lineage>
        <taxon>Eukaryota</taxon>
        <taxon>Fungi</taxon>
        <taxon>Dikarya</taxon>
        <taxon>Ascomycota</taxon>
        <taxon>Pezizomycotina</taxon>
        <taxon>Dothideomycetes</taxon>
        <taxon>Pleosporomycetidae</taxon>
        <taxon>Pleosporales</taxon>
        <taxon>Lindgomycetaceae</taxon>
        <taxon>Lindgomyces</taxon>
    </lineage>
</organism>
<comment type="caution">
    <text evidence="1">The sequence shown here is derived from an EMBL/GenBank/DDBJ whole genome shotgun (WGS) entry which is preliminary data.</text>
</comment>
<dbReference type="Proteomes" id="UP000799755">
    <property type="component" value="Unassembled WGS sequence"/>
</dbReference>
<sequence length="996" mass="112244">MPISQRPAVRFFVTFYRWSRYTQSPPRCSFNHRFYYRHAGTVRPVNRYSGSRGFFGVFKPKETVAGQKEVGMEENIGEREMKEDNIQALSDQDAGKAKVEEIAEVRESPLKEDKIKEEDRSSELREEVNTGDAAETYIESLAKDAPMVAAHERSQSEEETGGTDKNISAGDSSSELRDDISTGDAKTFIEILTKDEQMVEKDSALEKRQENFPEEETERSSLQPSNPTGQEDGVEFDDFTPNKGLADKGSAALREKVRQVMRNVSHPVVLVTAASADPKSKEMVTRAMAVSSFNTITLDPPTISFNVRQPSHTSDAIRADRGRFRVHFLQANTVGARIADLFTRGNSDEAWSNLAKLIPSRYNNRVSKSRHSLTNAPYVDSPAVLACMECELVNEVKVADHVIAIAKVLRTTATAKSSSYSTLQYHQGTYAGDGEPIFSRQELIAPETLAFNYYDLPVFPGDAERHFLLHRIKQYVDSRPQLLRLDVSKATNQIRADFNLRLGALGLNVRSLLAHASREAGLSTGDLVFQPVLYDFYGNVNPENIATIVDRARQLAHKHPDVLQAHWIVLAGFLGVDPYCSGLLASDILESLREEGLVGAFQPGRDVLQAKGVHTLEFIERIEHRLKEIFLRYDPSTAMALRTEQISPNINHNPWLKGYIKQVRGRLHVETAREFFKRRNVDISGEVTAVERRVVVARILRYHVGHMINFLPRLAVPEWGMCYNVGIHPLVSGVDITFLRSKLAHLYYKTKDPAAFVQIVEKEITSKWFDKELSQEELERRIHEYVDRDPRRAVRWSKEDLLAAIGIDQDAVVVDPDKGVRHKVWLYRLSPLILVQALRKKFPDKDKIDDQEIAAFLDPPKRVKKFMTSPQGDGNAPQQKTDLYIPKPEALEERPITGGAKPKLKKPNMKVRYGVGSPEGTAAPKEDTLVRRVNSSTGEFWTAEVVEGGEYVPSFRIRKGWVGAYEGPRNPAETETPARPEKGEGFQGYGFEGRKE</sequence>
<dbReference type="EMBL" id="MU003508">
    <property type="protein sequence ID" value="KAF2470460.1"/>
    <property type="molecule type" value="Genomic_DNA"/>
</dbReference>
<accession>A0ACB6QU92</accession>
<evidence type="ECO:0000313" key="1">
    <source>
        <dbReference type="EMBL" id="KAF2470460.1"/>
    </source>
</evidence>
<evidence type="ECO:0000313" key="2">
    <source>
        <dbReference type="Proteomes" id="UP000799755"/>
    </source>
</evidence>
<keyword evidence="2" id="KW-1185">Reference proteome</keyword>
<name>A0ACB6QU92_9PLEO</name>
<protein>
    <submittedName>
        <fullName evidence="1">Uncharacterized protein</fullName>
    </submittedName>
</protein>
<gene>
    <name evidence="1" type="ORF">BDR25DRAFT_343180</name>
</gene>